<feature type="transmembrane region" description="Helical" evidence="4">
    <location>
        <begin position="36"/>
        <end position="55"/>
    </location>
</feature>
<keyword evidence="7" id="KW-1185">Reference proteome</keyword>
<dbReference type="PROSITE" id="PS00041">
    <property type="entry name" value="HTH_ARAC_FAMILY_1"/>
    <property type="match status" value="1"/>
</dbReference>
<evidence type="ECO:0000313" key="6">
    <source>
        <dbReference type="EMBL" id="TMU55139.1"/>
    </source>
</evidence>
<keyword evidence="2" id="KW-0238">DNA-binding</keyword>
<dbReference type="Gene3D" id="1.10.10.60">
    <property type="entry name" value="Homeodomain-like"/>
    <property type="match status" value="2"/>
</dbReference>
<keyword evidence="4" id="KW-0812">Transmembrane</keyword>
<keyword evidence="3" id="KW-0804">Transcription</keyword>
<sequence length="370" mass="43250">MDALNIAPLLSLTVGVFLFVFILFRKSGLGRDKRLRYVLAALVFYFAFVSFDYYTTLSEHGSNWYFGISYIFHHLVGFLFYYFIALLIKLPVAFKKWVFIVIGLTLLRWLFFYPLFEHENIDEFFTVLRTSEYAEWLSLEYLLVTLLNIFFFFLAFYRFRKAPMALVLTKDERLKYKWAKLILIALVILQLGMFINLVVNGYTLDTYQISMKFESLLIAIFFFIFAYSIMHFPVFAFSGDFEDLPEETKMKYAKSSLKDSSELFEQISTLVREEQLYLDFDLKLNTLSEKLGSSVHHVSQAINQSSGMTFPDFINSFRIEEAKKRLLKPKPDTIFAISLDVGFNSKAAFYTAFKKVTSQTPTEFKKASKS</sequence>
<dbReference type="Pfam" id="PF12833">
    <property type="entry name" value="HTH_18"/>
    <property type="match status" value="1"/>
</dbReference>
<keyword evidence="4" id="KW-1133">Transmembrane helix</keyword>
<keyword evidence="4" id="KW-0472">Membrane</keyword>
<dbReference type="InterPro" id="IPR009057">
    <property type="entry name" value="Homeodomain-like_sf"/>
</dbReference>
<proteinExistence type="predicted"/>
<gene>
    <name evidence="6" type="ORF">FGG15_13225</name>
</gene>
<feature type="transmembrane region" description="Helical" evidence="4">
    <location>
        <begin position="178"/>
        <end position="204"/>
    </location>
</feature>
<dbReference type="Proteomes" id="UP000751614">
    <property type="component" value="Unassembled WGS sequence"/>
</dbReference>
<dbReference type="InterPro" id="IPR018062">
    <property type="entry name" value="HTH_AraC-typ_CS"/>
</dbReference>
<keyword evidence="1" id="KW-0805">Transcription regulation</keyword>
<feature type="transmembrane region" description="Helical" evidence="4">
    <location>
        <begin position="6"/>
        <end position="24"/>
    </location>
</feature>
<evidence type="ECO:0000259" key="5">
    <source>
        <dbReference type="PROSITE" id="PS01124"/>
    </source>
</evidence>
<dbReference type="PROSITE" id="PS01124">
    <property type="entry name" value="HTH_ARAC_FAMILY_2"/>
    <property type="match status" value="1"/>
</dbReference>
<feature type="transmembrane region" description="Helical" evidence="4">
    <location>
        <begin position="67"/>
        <end position="88"/>
    </location>
</feature>
<feature type="transmembrane region" description="Helical" evidence="4">
    <location>
        <begin position="136"/>
        <end position="157"/>
    </location>
</feature>
<dbReference type="PANTHER" id="PTHR43280">
    <property type="entry name" value="ARAC-FAMILY TRANSCRIPTIONAL REGULATOR"/>
    <property type="match status" value="1"/>
</dbReference>
<dbReference type="InterPro" id="IPR018060">
    <property type="entry name" value="HTH_AraC"/>
</dbReference>
<evidence type="ECO:0000256" key="4">
    <source>
        <dbReference type="SAM" id="Phobius"/>
    </source>
</evidence>
<dbReference type="RefSeq" id="WP_138836989.1">
    <property type="nucleotide sequence ID" value="NZ_VCNI01000002.1"/>
</dbReference>
<evidence type="ECO:0000256" key="3">
    <source>
        <dbReference type="ARBA" id="ARBA00023163"/>
    </source>
</evidence>
<dbReference type="SMART" id="SM00342">
    <property type="entry name" value="HTH_ARAC"/>
    <property type="match status" value="1"/>
</dbReference>
<comment type="caution">
    <text evidence="6">The sequence shown here is derived from an EMBL/GenBank/DDBJ whole genome shotgun (WGS) entry which is preliminary data.</text>
</comment>
<reference evidence="6 7" key="1">
    <citation type="submission" date="2019-05" db="EMBL/GenBank/DDBJ databases">
        <title>Flagellimonas sp. AsT0115, sp. nov., isolated from a marine red algae, Asparagopsis taxiformis.</title>
        <authorList>
            <person name="Kim J."/>
            <person name="Jeong S.E."/>
            <person name="Jeon C.O."/>
        </authorList>
    </citation>
    <scope>NUCLEOTIDE SEQUENCE [LARGE SCALE GENOMIC DNA]</scope>
    <source>
        <strain evidence="6 7">AsT0115</strain>
    </source>
</reference>
<dbReference type="SUPFAM" id="SSF46689">
    <property type="entry name" value="Homeodomain-like"/>
    <property type="match status" value="1"/>
</dbReference>
<feature type="domain" description="HTH araC/xylS-type" evidence="5">
    <location>
        <begin position="265"/>
        <end position="367"/>
    </location>
</feature>
<protein>
    <submittedName>
        <fullName evidence="6">AraC family transcriptional regulator</fullName>
    </submittedName>
</protein>
<evidence type="ECO:0000256" key="2">
    <source>
        <dbReference type="ARBA" id="ARBA00023125"/>
    </source>
</evidence>
<name>A0ABY2WJY3_9FLAO</name>
<feature type="transmembrane region" description="Helical" evidence="4">
    <location>
        <begin position="97"/>
        <end position="116"/>
    </location>
</feature>
<organism evidence="6 7">
    <name type="scientific">Flagellimonas algicola</name>
    <dbReference type="NCBI Taxonomy" id="2583815"/>
    <lineage>
        <taxon>Bacteria</taxon>
        <taxon>Pseudomonadati</taxon>
        <taxon>Bacteroidota</taxon>
        <taxon>Flavobacteriia</taxon>
        <taxon>Flavobacteriales</taxon>
        <taxon>Flavobacteriaceae</taxon>
        <taxon>Flagellimonas</taxon>
    </lineage>
</organism>
<evidence type="ECO:0000256" key="1">
    <source>
        <dbReference type="ARBA" id="ARBA00023015"/>
    </source>
</evidence>
<dbReference type="PANTHER" id="PTHR43280:SF29">
    <property type="entry name" value="ARAC-FAMILY TRANSCRIPTIONAL REGULATOR"/>
    <property type="match status" value="1"/>
</dbReference>
<evidence type="ECO:0000313" key="7">
    <source>
        <dbReference type="Proteomes" id="UP000751614"/>
    </source>
</evidence>
<feature type="transmembrane region" description="Helical" evidence="4">
    <location>
        <begin position="216"/>
        <end position="237"/>
    </location>
</feature>
<accession>A0ABY2WJY3</accession>
<dbReference type="EMBL" id="VCNI01000002">
    <property type="protein sequence ID" value="TMU55139.1"/>
    <property type="molecule type" value="Genomic_DNA"/>
</dbReference>